<dbReference type="Proteomes" id="UP000658127">
    <property type="component" value="Unassembled WGS sequence"/>
</dbReference>
<protein>
    <recommendedName>
        <fullName evidence="3">HTH marR-type domain-containing protein</fullName>
    </recommendedName>
</protein>
<gene>
    <name evidence="1" type="ORF">GCM10011610_49610</name>
</gene>
<keyword evidence="2" id="KW-1185">Reference proteome</keyword>
<comment type="caution">
    <text evidence="1">The sequence shown here is derived from an EMBL/GenBank/DDBJ whole genome shotgun (WGS) entry which is preliminary data.</text>
</comment>
<dbReference type="Gene3D" id="1.10.10.10">
    <property type="entry name" value="Winged helix-like DNA-binding domain superfamily/Winged helix DNA-binding domain"/>
    <property type="match status" value="1"/>
</dbReference>
<dbReference type="EMBL" id="BMNE01000006">
    <property type="protein sequence ID" value="GGN90464.1"/>
    <property type="molecule type" value="Genomic_DNA"/>
</dbReference>
<evidence type="ECO:0008006" key="3">
    <source>
        <dbReference type="Google" id="ProtNLM"/>
    </source>
</evidence>
<reference evidence="2" key="1">
    <citation type="journal article" date="2019" name="Int. J. Syst. Evol. Microbiol.">
        <title>The Global Catalogue of Microorganisms (GCM) 10K type strain sequencing project: providing services to taxonomists for standard genome sequencing and annotation.</title>
        <authorList>
            <consortium name="The Broad Institute Genomics Platform"/>
            <consortium name="The Broad Institute Genome Sequencing Center for Infectious Disease"/>
            <person name="Wu L."/>
            <person name="Ma J."/>
        </authorList>
    </citation>
    <scope>NUCLEOTIDE SEQUENCE [LARGE SCALE GENOMIC DNA]</scope>
    <source>
        <strain evidence="2">CGMCC 4.7329</strain>
    </source>
</reference>
<dbReference type="InterPro" id="IPR036388">
    <property type="entry name" value="WH-like_DNA-bd_sf"/>
</dbReference>
<sequence length="99" mass="11404">MNQSNNIDVKSFDIGTRRRLDGHERRDGNDRRSVRVRLTPQGIELIERVFRLHLANEAQLLAAYDPEDCDRFVGELRCLLEHFGDRLDRTVATSGPEPS</sequence>
<evidence type="ECO:0000313" key="2">
    <source>
        <dbReference type="Proteomes" id="UP000658127"/>
    </source>
</evidence>
<proteinExistence type="predicted"/>
<name>A0ABQ2KRB1_9NOCA</name>
<dbReference type="InterPro" id="IPR036390">
    <property type="entry name" value="WH_DNA-bd_sf"/>
</dbReference>
<evidence type="ECO:0000313" key="1">
    <source>
        <dbReference type="EMBL" id="GGN90464.1"/>
    </source>
</evidence>
<organism evidence="1 2">
    <name type="scientific">Nocardia rhizosphaerihabitans</name>
    <dbReference type="NCBI Taxonomy" id="1691570"/>
    <lineage>
        <taxon>Bacteria</taxon>
        <taxon>Bacillati</taxon>
        <taxon>Actinomycetota</taxon>
        <taxon>Actinomycetes</taxon>
        <taxon>Mycobacteriales</taxon>
        <taxon>Nocardiaceae</taxon>
        <taxon>Nocardia</taxon>
    </lineage>
</organism>
<dbReference type="SUPFAM" id="SSF46785">
    <property type="entry name" value="Winged helix' DNA-binding domain"/>
    <property type="match status" value="1"/>
</dbReference>
<accession>A0ABQ2KRB1</accession>